<dbReference type="PANTHER" id="PTHR24346:SF77">
    <property type="entry name" value="SERINE THREONINE PROTEIN KINASE"/>
    <property type="match status" value="1"/>
</dbReference>
<sequence length="370" mass="41086">MDRKPMIETSTIDVRHDAGTGNKCVNQYVMQATLGKGSYGKVKLAIDETTGAQVAIKIVNKARLKKKRTFGRFGVIDPLSGIRQEVAVMKKLDHVNVVKLLEVIDNPDAEKLYLVMEFVARGPILDLRSDACEPLPEPVCRSYMRDIVNGLRYLHFNHIAHRDIKPENLLLSDSTAVSPCGTVKIADFGVSLLFEGDNDFVKATAGSVAFMAPEMCAPDSFMYSAKKTDVWSAGVTLFAMVFGQCPITATSTAEMYDRICNSTLTLPWPIHPRQEHLIRRMLDKNPDTRITLDEIKKDPWLIGDGVTADDHFERVSVTVDDVDKALTLVNRVVMLVRLKTKVGRIRRSIRGLPPTKSGTSDDIKDSPTSP</sequence>
<dbReference type="AlphaFoldDB" id="A0A0G4IIB9"/>
<feature type="domain" description="Protein kinase" evidence="6">
    <location>
        <begin position="28"/>
        <end position="301"/>
    </location>
</feature>
<comment type="similarity">
    <text evidence="4">Belongs to the protein kinase superfamily.</text>
</comment>
<dbReference type="InterPro" id="IPR017441">
    <property type="entry name" value="Protein_kinase_ATP_BS"/>
</dbReference>
<keyword evidence="4" id="KW-0723">Serine/threonine-protein kinase</keyword>
<feature type="compositionally biased region" description="Basic and acidic residues" evidence="5">
    <location>
        <begin position="359"/>
        <end position="370"/>
    </location>
</feature>
<evidence type="ECO:0000256" key="1">
    <source>
        <dbReference type="ARBA" id="ARBA00022741"/>
    </source>
</evidence>
<keyword evidence="4" id="KW-0418">Kinase</keyword>
<evidence type="ECO:0000313" key="9">
    <source>
        <dbReference type="Proteomes" id="UP000039324"/>
    </source>
</evidence>
<organism evidence="7 9">
    <name type="scientific">Plasmodiophora brassicae</name>
    <name type="common">Clubroot disease agent</name>
    <dbReference type="NCBI Taxonomy" id="37360"/>
    <lineage>
        <taxon>Eukaryota</taxon>
        <taxon>Sar</taxon>
        <taxon>Rhizaria</taxon>
        <taxon>Endomyxa</taxon>
        <taxon>Phytomyxea</taxon>
        <taxon>Plasmodiophorida</taxon>
        <taxon>Plasmodiophoridae</taxon>
        <taxon>Plasmodiophora</taxon>
    </lineage>
</organism>
<dbReference type="Gene3D" id="1.10.510.10">
    <property type="entry name" value="Transferase(Phosphotransferase) domain 1"/>
    <property type="match status" value="1"/>
</dbReference>
<dbReference type="OMA" id="MACGPCM"/>
<keyword evidence="1 3" id="KW-0547">Nucleotide-binding</keyword>
<dbReference type="GO" id="GO:0005737">
    <property type="term" value="C:cytoplasm"/>
    <property type="evidence" value="ECO:0007669"/>
    <property type="project" value="TreeGrafter"/>
</dbReference>
<evidence type="ECO:0000256" key="5">
    <source>
        <dbReference type="SAM" id="MobiDB-lite"/>
    </source>
</evidence>
<dbReference type="FunFam" id="1.10.510.10:FF:000571">
    <property type="entry name" value="Maternal embryonic leucine zipper kinase"/>
    <property type="match status" value="1"/>
</dbReference>
<evidence type="ECO:0000259" key="6">
    <source>
        <dbReference type="PROSITE" id="PS50011"/>
    </source>
</evidence>
<evidence type="ECO:0000313" key="7">
    <source>
        <dbReference type="EMBL" id="CEO94958.1"/>
    </source>
</evidence>
<dbReference type="GO" id="GO:0004674">
    <property type="term" value="F:protein serine/threonine kinase activity"/>
    <property type="evidence" value="ECO:0007669"/>
    <property type="project" value="UniProtKB-KW"/>
</dbReference>
<gene>
    <name evidence="7" type="ORF">PBRA_003771</name>
    <name evidence="8" type="ORF">PLBR_LOCUS1504</name>
</gene>
<dbReference type="STRING" id="37360.A0A0G4IIB9"/>
<dbReference type="InterPro" id="IPR000719">
    <property type="entry name" value="Prot_kinase_dom"/>
</dbReference>
<dbReference type="Proteomes" id="UP000039324">
    <property type="component" value="Unassembled WGS sequence"/>
</dbReference>
<proteinExistence type="inferred from homology"/>
<evidence type="ECO:0000256" key="3">
    <source>
        <dbReference type="PROSITE-ProRule" id="PRU10141"/>
    </source>
</evidence>
<dbReference type="EMBL" id="CDSF01000002">
    <property type="protein sequence ID" value="CEO94958.1"/>
    <property type="molecule type" value="Genomic_DNA"/>
</dbReference>
<dbReference type="OrthoDB" id="68483at2759"/>
<feature type="binding site" evidence="3">
    <location>
        <position position="57"/>
    </location>
    <ligand>
        <name>ATP</name>
        <dbReference type="ChEBI" id="CHEBI:30616"/>
    </ligand>
</feature>
<dbReference type="InterPro" id="IPR008271">
    <property type="entry name" value="Ser/Thr_kinase_AS"/>
</dbReference>
<dbReference type="PROSITE" id="PS00107">
    <property type="entry name" value="PROTEIN_KINASE_ATP"/>
    <property type="match status" value="1"/>
</dbReference>
<dbReference type="Pfam" id="PF00069">
    <property type="entry name" value="Pkinase"/>
    <property type="match status" value="1"/>
</dbReference>
<reference evidence="8 10" key="2">
    <citation type="submission" date="2018-03" db="EMBL/GenBank/DDBJ databases">
        <authorList>
            <person name="Fogelqvist J."/>
        </authorList>
    </citation>
    <scope>NUCLEOTIDE SEQUENCE [LARGE SCALE GENOMIC DNA]</scope>
</reference>
<keyword evidence="9" id="KW-1185">Reference proteome</keyword>
<dbReference type="GO" id="GO:0005524">
    <property type="term" value="F:ATP binding"/>
    <property type="evidence" value="ECO:0007669"/>
    <property type="project" value="UniProtKB-UniRule"/>
</dbReference>
<dbReference type="PROSITE" id="PS00108">
    <property type="entry name" value="PROTEIN_KINASE_ST"/>
    <property type="match status" value="1"/>
</dbReference>
<dbReference type="PROSITE" id="PS50011">
    <property type="entry name" value="PROTEIN_KINASE_DOM"/>
    <property type="match status" value="1"/>
</dbReference>
<dbReference type="PANTHER" id="PTHR24346">
    <property type="entry name" value="MAP/MICROTUBULE AFFINITY-REGULATING KINASE"/>
    <property type="match status" value="1"/>
</dbReference>
<protein>
    <recommendedName>
        <fullName evidence="6">Protein kinase domain-containing protein</fullName>
    </recommendedName>
</protein>
<accession>A0A0G4IIB9</accession>
<dbReference type="SMART" id="SM00220">
    <property type="entry name" value="S_TKc"/>
    <property type="match status" value="1"/>
</dbReference>
<feature type="region of interest" description="Disordered" evidence="5">
    <location>
        <begin position="349"/>
        <end position="370"/>
    </location>
</feature>
<dbReference type="InterPro" id="IPR011009">
    <property type="entry name" value="Kinase-like_dom_sf"/>
</dbReference>
<evidence type="ECO:0000256" key="2">
    <source>
        <dbReference type="ARBA" id="ARBA00022840"/>
    </source>
</evidence>
<evidence type="ECO:0000313" key="8">
    <source>
        <dbReference type="EMBL" id="SPQ94289.1"/>
    </source>
</evidence>
<keyword evidence="4" id="KW-0808">Transferase</keyword>
<dbReference type="GO" id="GO:0035556">
    <property type="term" value="P:intracellular signal transduction"/>
    <property type="evidence" value="ECO:0007669"/>
    <property type="project" value="TreeGrafter"/>
</dbReference>
<evidence type="ECO:0000256" key="4">
    <source>
        <dbReference type="RuleBase" id="RU000304"/>
    </source>
</evidence>
<dbReference type="Proteomes" id="UP000290189">
    <property type="component" value="Unassembled WGS sequence"/>
</dbReference>
<dbReference type="CDD" id="cd14008">
    <property type="entry name" value="STKc_LKB1_CaMKK"/>
    <property type="match status" value="1"/>
</dbReference>
<name>A0A0G4IIB9_PLABS</name>
<dbReference type="SUPFAM" id="SSF56112">
    <property type="entry name" value="Protein kinase-like (PK-like)"/>
    <property type="match status" value="1"/>
</dbReference>
<reference evidence="7 9" key="1">
    <citation type="submission" date="2015-02" db="EMBL/GenBank/DDBJ databases">
        <authorList>
            <person name="Chooi Y.-H."/>
        </authorList>
    </citation>
    <scope>NUCLEOTIDE SEQUENCE [LARGE SCALE GENOMIC DNA]</scope>
    <source>
        <strain evidence="7">E3</strain>
    </source>
</reference>
<dbReference type="EMBL" id="OVEO01000002">
    <property type="protein sequence ID" value="SPQ94289.1"/>
    <property type="molecule type" value="Genomic_DNA"/>
</dbReference>
<keyword evidence="2 3" id="KW-0067">ATP-binding</keyword>
<keyword evidence="8" id="KW-0496">Mitochondrion</keyword>
<evidence type="ECO:0000313" key="10">
    <source>
        <dbReference type="Proteomes" id="UP000290189"/>
    </source>
</evidence>
<geneLocation type="mitochondrion" evidence="8"/>